<keyword evidence="3" id="KW-1185">Reference proteome</keyword>
<evidence type="ECO:0000256" key="1">
    <source>
        <dbReference type="SAM" id="MobiDB-lite"/>
    </source>
</evidence>
<evidence type="ECO:0000313" key="2">
    <source>
        <dbReference type="EMBL" id="CAH7675584.1"/>
    </source>
</evidence>
<feature type="region of interest" description="Disordered" evidence="1">
    <location>
        <begin position="294"/>
        <end position="324"/>
    </location>
</feature>
<feature type="region of interest" description="Disordered" evidence="1">
    <location>
        <begin position="179"/>
        <end position="266"/>
    </location>
</feature>
<name>A0AAV0B0Y4_PHAPC</name>
<dbReference type="AlphaFoldDB" id="A0AAV0B0Y4"/>
<comment type="caution">
    <text evidence="2">The sequence shown here is derived from an EMBL/GenBank/DDBJ whole genome shotgun (WGS) entry which is preliminary data.</text>
</comment>
<proteinExistence type="predicted"/>
<feature type="compositionally biased region" description="Basic residues" evidence="1">
    <location>
        <begin position="211"/>
        <end position="221"/>
    </location>
</feature>
<feature type="compositionally biased region" description="Polar residues" evidence="1">
    <location>
        <begin position="227"/>
        <end position="257"/>
    </location>
</feature>
<dbReference type="Proteomes" id="UP001153365">
    <property type="component" value="Unassembled WGS sequence"/>
</dbReference>
<reference evidence="2" key="1">
    <citation type="submission" date="2022-06" db="EMBL/GenBank/DDBJ databases">
        <authorList>
            <consortium name="SYNGENTA / RWTH Aachen University"/>
        </authorList>
    </citation>
    <scope>NUCLEOTIDE SEQUENCE</scope>
</reference>
<organism evidence="2 3">
    <name type="scientific">Phakopsora pachyrhizi</name>
    <name type="common">Asian soybean rust disease fungus</name>
    <dbReference type="NCBI Taxonomy" id="170000"/>
    <lineage>
        <taxon>Eukaryota</taxon>
        <taxon>Fungi</taxon>
        <taxon>Dikarya</taxon>
        <taxon>Basidiomycota</taxon>
        <taxon>Pucciniomycotina</taxon>
        <taxon>Pucciniomycetes</taxon>
        <taxon>Pucciniales</taxon>
        <taxon>Phakopsoraceae</taxon>
        <taxon>Phakopsora</taxon>
    </lineage>
</organism>
<gene>
    <name evidence="2" type="ORF">PPACK8108_LOCUS10608</name>
</gene>
<sequence>MFRSKGYFFAASVLAHYMASNSLTAALPCDCSKPGQKPEQQIDTSALGDCKNLKIEVSGKIRANGTMERTFRAADNVHFNFREVSDIQILTSFMCETLINSCGLQENDTQVMKCNNLSSDVGTGDKVHLADNWNAGCGISTNFAGGSNKSIPDATTATGDLSKDQNVTSNVTATIPKAANTTEFELPGDQNSTTTLLGTKNATDVELPSRKIQRACRRRRPSPAGANKNTSESEIPSIKNSTALNTTTVPGTANATEPKTLGDKNEAAVNKTALPELTKNSTALEISGDQNKTAVNSTSLPEASKNTTGLGIQSNQSKTAQSTNFPSGLTNFTKLDVAFLLKRDKIKRTKKMEKKKK</sequence>
<protein>
    <submittedName>
        <fullName evidence="2">Expressed protein</fullName>
    </submittedName>
</protein>
<accession>A0AAV0B0Y4</accession>
<feature type="compositionally biased region" description="Polar residues" evidence="1">
    <location>
        <begin position="179"/>
        <end position="202"/>
    </location>
</feature>
<evidence type="ECO:0000313" key="3">
    <source>
        <dbReference type="Proteomes" id="UP001153365"/>
    </source>
</evidence>
<dbReference type="EMBL" id="CALTRL010002371">
    <property type="protein sequence ID" value="CAH7675584.1"/>
    <property type="molecule type" value="Genomic_DNA"/>
</dbReference>